<name>A0A6F8YJA7_9ACTN</name>
<evidence type="ECO:0000256" key="1">
    <source>
        <dbReference type="SAM" id="MobiDB-lite"/>
    </source>
</evidence>
<reference evidence="4 5" key="2">
    <citation type="submission" date="2020-03" db="EMBL/GenBank/DDBJ databases">
        <authorList>
            <person name="Ichikawa N."/>
            <person name="Kimura A."/>
            <person name="Kitahashi Y."/>
            <person name="Uohara A."/>
        </authorList>
    </citation>
    <scope>NUCLEOTIDE SEQUENCE [LARGE SCALE GENOMIC DNA]</scope>
    <source>
        <strain evidence="4 5">NBRC 105367</strain>
    </source>
</reference>
<sequence length="194" mass="20817">MADGGHTGRHRMRTELPEWLPAWLPDRPTARAWLRQWWVSVASGALILLTAVTVVAVIASRDTERPAAAVLVGGAPATTEPAATPTKAPPTTAPPTPSPTPRRTPASAIDRLAAFATTVQQLVDSGDLDARAGRDLRRMVSGIAVSVQNGRTEKAVDRLRDLAKRLDDLREDDKLSRAGFKALDVIDPIIAALR</sequence>
<dbReference type="Pfam" id="PF22888">
    <property type="entry name" value="FIMAH"/>
    <property type="match status" value="1"/>
</dbReference>
<evidence type="ECO:0000313" key="5">
    <source>
        <dbReference type="Proteomes" id="UP000503011"/>
    </source>
</evidence>
<gene>
    <name evidence="4" type="ORF">Psuf_035280</name>
</gene>
<accession>A0A6F8YJA7</accession>
<dbReference type="Proteomes" id="UP000503011">
    <property type="component" value="Chromosome"/>
</dbReference>
<proteinExistence type="predicted"/>
<dbReference type="InterPro" id="IPR054470">
    <property type="entry name" value="FIMAH_dom"/>
</dbReference>
<feature type="transmembrane region" description="Helical" evidence="2">
    <location>
        <begin position="37"/>
        <end position="59"/>
    </location>
</feature>
<keyword evidence="2" id="KW-0812">Transmembrane</keyword>
<feature type="domain" description="FIMAH" evidence="3">
    <location>
        <begin position="113"/>
        <end position="183"/>
    </location>
</feature>
<dbReference type="AlphaFoldDB" id="A0A6F8YJA7"/>
<dbReference type="EMBL" id="AP022871">
    <property type="protein sequence ID" value="BCB86215.1"/>
    <property type="molecule type" value="Genomic_DNA"/>
</dbReference>
<reference evidence="4 5" key="1">
    <citation type="submission" date="2020-03" db="EMBL/GenBank/DDBJ databases">
        <title>Whole genome shotgun sequence of Phytohabitans suffuscus NBRC 105367.</title>
        <authorList>
            <person name="Komaki H."/>
            <person name="Tamura T."/>
        </authorList>
    </citation>
    <scope>NUCLEOTIDE SEQUENCE [LARGE SCALE GENOMIC DNA]</scope>
    <source>
        <strain evidence="4 5">NBRC 105367</strain>
    </source>
</reference>
<keyword evidence="5" id="KW-1185">Reference proteome</keyword>
<evidence type="ECO:0000313" key="4">
    <source>
        <dbReference type="EMBL" id="BCB86215.1"/>
    </source>
</evidence>
<dbReference type="RefSeq" id="WP_173158107.1">
    <property type="nucleotide sequence ID" value="NZ_AP022871.1"/>
</dbReference>
<feature type="region of interest" description="Disordered" evidence="1">
    <location>
        <begin position="78"/>
        <end position="105"/>
    </location>
</feature>
<evidence type="ECO:0000259" key="3">
    <source>
        <dbReference type="Pfam" id="PF22888"/>
    </source>
</evidence>
<dbReference type="KEGG" id="psuu:Psuf_035280"/>
<organism evidence="4 5">
    <name type="scientific">Phytohabitans suffuscus</name>
    <dbReference type="NCBI Taxonomy" id="624315"/>
    <lineage>
        <taxon>Bacteria</taxon>
        <taxon>Bacillati</taxon>
        <taxon>Actinomycetota</taxon>
        <taxon>Actinomycetes</taxon>
        <taxon>Micromonosporales</taxon>
        <taxon>Micromonosporaceae</taxon>
    </lineage>
</organism>
<keyword evidence="2" id="KW-1133">Transmembrane helix</keyword>
<evidence type="ECO:0000256" key="2">
    <source>
        <dbReference type="SAM" id="Phobius"/>
    </source>
</evidence>
<keyword evidence="2" id="KW-0472">Membrane</keyword>
<protein>
    <recommendedName>
        <fullName evidence="3">FIMAH domain-containing protein</fullName>
    </recommendedName>
</protein>
<feature type="compositionally biased region" description="Pro residues" evidence="1">
    <location>
        <begin position="87"/>
        <end position="102"/>
    </location>
</feature>